<name>A0A5R8WM67_9BACT</name>
<evidence type="ECO:0000313" key="2">
    <source>
        <dbReference type="Proteomes" id="UP000305517"/>
    </source>
</evidence>
<evidence type="ECO:0000313" key="1">
    <source>
        <dbReference type="EMBL" id="TLM90457.1"/>
    </source>
</evidence>
<organism evidence="1 2">
    <name type="scientific">Hymenobacter jeollabukensis</name>
    <dbReference type="NCBI Taxonomy" id="2025313"/>
    <lineage>
        <taxon>Bacteria</taxon>
        <taxon>Pseudomonadati</taxon>
        <taxon>Bacteroidota</taxon>
        <taxon>Cytophagia</taxon>
        <taxon>Cytophagales</taxon>
        <taxon>Hymenobacteraceae</taxon>
        <taxon>Hymenobacter</taxon>
    </lineage>
</organism>
<proteinExistence type="predicted"/>
<gene>
    <name evidence="1" type="ORF">FDY95_17230</name>
</gene>
<dbReference type="AlphaFoldDB" id="A0A5R8WM67"/>
<accession>A0A5R8WM67</accession>
<keyword evidence="2" id="KW-1185">Reference proteome</keyword>
<dbReference type="OrthoDB" id="677036at2"/>
<dbReference type="RefSeq" id="WP_138079726.1">
    <property type="nucleotide sequence ID" value="NZ_VAJM01000009.1"/>
</dbReference>
<reference evidence="1 2" key="1">
    <citation type="submission" date="2019-05" db="EMBL/GenBank/DDBJ databases">
        <title>Hymenobacter edaphi sp. nov., isolated from abandoned arsenic-contaminated farmland soil.</title>
        <authorList>
            <person name="Nie L."/>
        </authorList>
    </citation>
    <scope>NUCLEOTIDE SEQUENCE [LARGE SCALE GENOMIC DNA]</scope>
    <source>
        <strain evidence="1 2">1-3-3-8</strain>
    </source>
</reference>
<dbReference type="Proteomes" id="UP000305517">
    <property type="component" value="Unassembled WGS sequence"/>
</dbReference>
<protein>
    <submittedName>
        <fullName evidence="1">Uncharacterized protein</fullName>
    </submittedName>
</protein>
<comment type="caution">
    <text evidence="1">The sequence shown here is derived from an EMBL/GenBank/DDBJ whole genome shotgun (WGS) entry which is preliminary data.</text>
</comment>
<dbReference type="EMBL" id="VAJM01000009">
    <property type="protein sequence ID" value="TLM90457.1"/>
    <property type="molecule type" value="Genomic_DNA"/>
</dbReference>
<sequence length="84" mass="9567">MKLTRYWIELKGKAAPANQFGVTAYTVDDALGLITEYFERTYQEEGPVEALRIVENVDVSTLDEGHVLPNMLPPTYRGVWYPMS</sequence>